<keyword evidence="1" id="KW-0812">Transmembrane</keyword>
<evidence type="ECO:0000256" key="1">
    <source>
        <dbReference type="SAM" id="Phobius"/>
    </source>
</evidence>
<feature type="transmembrane region" description="Helical" evidence="1">
    <location>
        <begin position="273"/>
        <end position="293"/>
    </location>
</feature>
<keyword evidence="1" id="KW-0472">Membrane</keyword>
<proteinExistence type="predicted"/>
<dbReference type="AlphaFoldDB" id="A0A4P6F8N6"/>
<evidence type="ECO:0000313" key="3">
    <source>
        <dbReference type="Proteomes" id="UP000292118"/>
    </source>
</evidence>
<feature type="transmembrane region" description="Helical" evidence="1">
    <location>
        <begin position="170"/>
        <end position="188"/>
    </location>
</feature>
<feature type="transmembrane region" description="Helical" evidence="1">
    <location>
        <begin position="109"/>
        <end position="128"/>
    </location>
</feature>
<accession>A0A4P6F8N6</accession>
<dbReference type="Pfam" id="PF04657">
    <property type="entry name" value="DMT_YdcZ"/>
    <property type="match status" value="2"/>
</dbReference>
<protein>
    <submittedName>
        <fullName evidence="2">EamA-like transporter family protein</fullName>
    </submittedName>
</protein>
<gene>
    <name evidence="2" type="ORF">ET471_13335</name>
</gene>
<keyword evidence="1" id="KW-1133">Transmembrane helix</keyword>
<organism evidence="2 3">
    <name type="scientific">Xylanimonas protaetiae</name>
    <dbReference type="NCBI Taxonomy" id="2509457"/>
    <lineage>
        <taxon>Bacteria</taxon>
        <taxon>Bacillati</taxon>
        <taxon>Actinomycetota</taxon>
        <taxon>Actinomycetes</taxon>
        <taxon>Micrococcales</taxon>
        <taxon>Promicromonosporaceae</taxon>
        <taxon>Xylanimonas</taxon>
    </lineage>
</organism>
<feature type="transmembrane region" description="Helical" evidence="1">
    <location>
        <begin position="328"/>
        <end position="346"/>
    </location>
</feature>
<dbReference type="PANTHER" id="PTHR34821:SF2">
    <property type="entry name" value="INNER MEMBRANE PROTEIN YDCZ"/>
    <property type="match status" value="1"/>
</dbReference>
<feature type="transmembrane region" description="Helical" evidence="1">
    <location>
        <begin position="298"/>
        <end position="316"/>
    </location>
</feature>
<dbReference type="InterPro" id="IPR006750">
    <property type="entry name" value="YdcZ"/>
</dbReference>
<dbReference type="Proteomes" id="UP000292118">
    <property type="component" value="Chromosome"/>
</dbReference>
<dbReference type="EMBL" id="CP035493">
    <property type="protein sequence ID" value="QAY71886.1"/>
    <property type="molecule type" value="Genomic_DNA"/>
</dbReference>
<dbReference type="KEGG" id="xya:ET471_13335"/>
<keyword evidence="3" id="KW-1185">Reference proteome</keyword>
<feature type="transmembrane region" description="Helical" evidence="1">
    <location>
        <begin position="194"/>
        <end position="213"/>
    </location>
</feature>
<reference evidence="2 3" key="1">
    <citation type="submission" date="2019-01" db="EMBL/GenBank/DDBJ databases">
        <title>Genome sequencing of strain FW10M-9.</title>
        <authorList>
            <person name="Heo J."/>
            <person name="Kim S.-J."/>
            <person name="Kim J.-S."/>
            <person name="Hong S.-B."/>
            <person name="Kwon S.-W."/>
        </authorList>
    </citation>
    <scope>NUCLEOTIDE SEQUENCE [LARGE SCALE GENOMIC DNA]</scope>
    <source>
        <strain evidence="2 3">FW10M-9</strain>
    </source>
</reference>
<dbReference type="GO" id="GO:0005886">
    <property type="term" value="C:plasma membrane"/>
    <property type="evidence" value="ECO:0007669"/>
    <property type="project" value="TreeGrafter"/>
</dbReference>
<sequence>MTTDTVAPGRRLDRLKAAGVAAAFAAGLVSAVQSHVNGSFTAALGNGIVVATISFGSATLILTLLLLLVPKARHGVGRVVASLRAGRKNTSDAVRAIHRGVPGIGRLRWFQVIGGAAGGLFVTAQGITVGSLGVAMFVVAVTAGQSVSSLFCDMLGFAPGGKRGITFGRAVGPALAIAAVLVAQWARLGAASQLYLVALPMVAGVFVAAQHAVNGRVETTAATAPFGPQVDRLPGALAATFVNFLVGTVALLVVVSVALAIQGWPTGELPSEWWMYTGGALGVVFIGTAAAVVHRIGALLLALSLIAGQITGAIVLDVTVRDLPLSTSALVAVALTFCAIAVPAITSRTPAEAR</sequence>
<feature type="transmembrane region" description="Helical" evidence="1">
    <location>
        <begin position="44"/>
        <end position="69"/>
    </location>
</feature>
<feature type="transmembrane region" description="Helical" evidence="1">
    <location>
        <begin position="134"/>
        <end position="158"/>
    </location>
</feature>
<dbReference type="PANTHER" id="PTHR34821">
    <property type="entry name" value="INNER MEMBRANE PROTEIN YDCZ"/>
    <property type="match status" value="1"/>
</dbReference>
<evidence type="ECO:0000313" key="2">
    <source>
        <dbReference type="EMBL" id="QAY71886.1"/>
    </source>
</evidence>
<dbReference type="OrthoDB" id="6463253at2"/>
<name>A0A4P6F8N6_9MICO</name>
<feature type="transmembrane region" description="Helical" evidence="1">
    <location>
        <begin position="233"/>
        <end position="261"/>
    </location>
</feature>